<evidence type="ECO:0000313" key="2">
    <source>
        <dbReference type="RefSeq" id="XP_073787896.1"/>
    </source>
</evidence>
<gene>
    <name evidence="2" type="primary">LOC137488446</name>
</gene>
<dbReference type="Proteomes" id="UP000000437">
    <property type="component" value="Chromosome 19"/>
</dbReference>
<reference evidence="2" key="1">
    <citation type="submission" date="2025-08" db="UniProtKB">
        <authorList>
            <consortium name="RefSeq"/>
        </authorList>
    </citation>
    <scope>IDENTIFICATION</scope>
    <source>
        <strain evidence="2">Tuebingen</strain>
        <tissue evidence="2">Fibroblasts and whole tissue</tissue>
    </source>
</reference>
<proteinExistence type="predicted"/>
<sequence>MEKPNSSTFQPSICARNRGHFGHVQWNTRATAHRIPTRIDQISRELQRLGLDACFIQTVTLTEVFCGKKRYKCSGCLRYYEDLECLMAHIMQGWKEGYSCRVFYRKLKDMKDCQVLLTMYEEEPSEFEPQLSGSSILIPNTRNEKLDMVLRPFHRSSPNKQCFTRSLGLIYLPSCTATPSCVSAFVDSTCGFASKEPYLQRRQKPNLLELRAERADYYYYYYYYCCCCCYCYYYYY</sequence>
<evidence type="ECO:0000313" key="1">
    <source>
        <dbReference type="Proteomes" id="UP000000437"/>
    </source>
</evidence>
<organism evidence="1 2">
    <name type="scientific">Danio rerio</name>
    <name type="common">Zebrafish</name>
    <name type="synonym">Brachydanio rerio</name>
    <dbReference type="NCBI Taxonomy" id="7955"/>
    <lineage>
        <taxon>Eukaryota</taxon>
        <taxon>Metazoa</taxon>
        <taxon>Chordata</taxon>
        <taxon>Craniata</taxon>
        <taxon>Vertebrata</taxon>
        <taxon>Euteleostomi</taxon>
        <taxon>Actinopterygii</taxon>
        <taxon>Neopterygii</taxon>
        <taxon>Teleostei</taxon>
        <taxon>Ostariophysi</taxon>
        <taxon>Cypriniformes</taxon>
        <taxon>Danionidae</taxon>
        <taxon>Danioninae</taxon>
        <taxon>Danio</taxon>
    </lineage>
</organism>
<accession>A0AC58I0Z1</accession>
<name>A0AC58I0Z1_DANRE</name>
<protein>
    <submittedName>
        <fullName evidence="2">Uncharacterized protein isoform X1</fullName>
    </submittedName>
</protein>
<dbReference type="RefSeq" id="XP_073787896.1">
    <property type="nucleotide sequence ID" value="XM_073931795.1"/>
</dbReference>
<keyword evidence="1" id="KW-1185">Reference proteome</keyword>